<feature type="domain" description="DUF7580" evidence="2">
    <location>
        <begin position="283"/>
        <end position="454"/>
    </location>
</feature>
<proteinExistence type="predicted"/>
<keyword evidence="4" id="KW-1185">Reference proteome</keyword>
<feature type="signal peptide" evidence="1">
    <location>
        <begin position="1"/>
        <end position="20"/>
    </location>
</feature>
<dbReference type="PANTHER" id="PTHR35186:SF4">
    <property type="entry name" value="PRION-INHIBITION AND PROPAGATION HELO DOMAIN-CONTAINING PROTEIN"/>
    <property type="match status" value="1"/>
</dbReference>
<accession>A0A9P8VC20</accession>
<evidence type="ECO:0000256" key="1">
    <source>
        <dbReference type="SAM" id="SignalP"/>
    </source>
</evidence>
<reference evidence="3" key="1">
    <citation type="journal article" date="2021" name="Nat. Commun.">
        <title>Genetic determinants of endophytism in the Arabidopsis root mycobiome.</title>
        <authorList>
            <person name="Mesny F."/>
            <person name="Miyauchi S."/>
            <person name="Thiergart T."/>
            <person name="Pickel B."/>
            <person name="Atanasova L."/>
            <person name="Karlsson M."/>
            <person name="Huettel B."/>
            <person name="Barry K.W."/>
            <person name="Haridas S."/>
            <person name="Chen C."/>
            <person name="Bauer D."/>
            <person name="Andreopoulos W."/>
            <person name="Pangilinan J."/>
            <person name="LaButti K."/>
            <person name="Riley R."/>
            <person name="Lipzen A."/>
            <person name="Clum A."/>
            <person name="Drula E."/>
            <person name="Henrissat B."/>
            <person name="Kohler A."/>
            <person name="Grigoriev I.V."/>
            <person name="Martin F.M."/>
            <person name="Hacquard S."/>
        </authorList>
    </citation>
    <scope>NUCLEOTIDE SEQUENCE</scope>
    <source>
        <strain evidence="3">MPI-SDFR-AT-0117</strain>
    </source>
</reference>
<evidence type="ECO:0000313" key="3">
    <source>
        <dbReference type="EMBL" id="KAH6687802.1"/>
    </source>
</evidence>
<dbReference type="EMBL" id="JAGSXJ010000010">
    <property type="protein sequence ID" value="KAH6687802.1"/>
    <property type="molecule type" value="Genomic_DNA"/>
</dbReference>
<dbReference type="PANTHER" id="PTHR35186">
    <property type="entry name" value="ANK_REP_REGION DOMAIN-CONTAINING PROTEIN"/>
    <property type="match status" value="1"/>
</dbReference>
<name>A0A9P8VC20_9PEZI</name>
<feature type="chain" id="PRO_5040128000" description="DUF7580 domain-containing protein" evidence="1">
    <location>
        <begin position="21"/>
        <end position="458"/>
    </location>
</feature>
<evidence type="ECO:0000313" key="4">
    <source>
        <dbReference type="Proteomes" id="UP000770015"/>
    </source>
</evidence>
<dbReference type="OrthoDB" id="4851742at2759"/>
<gene>
    <name evidence="3" type="ORF">F5X68DRAFT_275526</name>
</gene>
<dbReference type="Proteomes" id="UP000770015">
    <property type="component" value="Unassembled WGS sequence"/>
</dbReference>
<sequence>MSGFEIAGVVLGAIPIVVEALSAYRAGKGVLASLRKSHGLVEDLIHRLEDQHWNFYLDILELLRNAEVPKILAEEDDPPPEKCIEILQAAQTGDEVKQYLGPLYDHFLEILKFHEKYLKEIASKLAHITRPPNAIRASKSPSATLVFKGKARFTIDRESLGTLVKDLGTERSSLERLIRRVKTKRDWEAREPASSSTALSMAFARVRESAISLYRAACQCWICDEHPLHTLMMRLEHRIPESKRHRATTSAPVAFRLCLSMDSNEMQRIEVVSRCAEDADARMNPVEQTLLALNVVSSMLQLRPTLWCSVPWNSSTIKFPVLGPTRGANTALRTPYVEQAIDPAVLGQQDSTFGDLTTEAARSTMLELAILLLEILHNRSIAAWAAGNDEGDTKTTLERMTVASHWLDMSTSKLLPPHFRAVEGCLLLCAQSRLLWDERFQRLYCENIIKPLQELADL</sequence>
<protein>
    <recommendedName>
        <fullName evidence="2">DUF7580 domain-containing protein</fullName>
    </recommendedName>
</protein>
<keyword evidence="1" id="KW-0732">Signal</keyword>
<organism evidence="3 4">
    <name type="scientific">Plectosphaerella plurivora</name>
    <dbReference type="NCBI Taxonomy" id="936078"/>
    <lineage>
        <taxon>Eukaryota</taxon>
        <taxon>Fungi</taxon>
        <taxon>Dikarya</taxon>
        <taxon>Ascomycota</taxon>
        <taxon>Pezizomycotina</taxon>
        <taxon>Sordariomycetes</taxon>
        <taxon>Hypocreomycetidae</taxon>
        <taxon>Glomerellales</taxon>
        <taxon>Plectosphaerellaceae</taxon>
        <taxon>Plectosphaerella</taxon>
    </lineage>
</organism>
<evidence type="ECO:0000259" key="2">
    <source>
        <dbReference type="Pfam" id="PF24476"/>
    </source>
</evidence>
<dbReference type="AlphaFoldDB" id="A0A9P8VC20"/>
<comment type="caution">
    <text evidence="3">The sequence shown here is derived from an EMBL/GenBank/DDBJ whole genome shotgun (WGS) entry which is preliminary data.</text>
</comment>
<dbReference type="Pfam" id="PF24476">
    <property type="entry name" value="DUF7580"/>
    <property type="match status" value="1"/>
</dbReference>
<dbReference type="InterPro" id="IPR056002">
    <property type="entry name" value="DUF7580"/>
</dbReference>